<evidence type="ECO:0000259" key="11">
    <source>
        <dbReference type="Pfam" id="PF00593"/>
    </source>
</evidence>
<feature type="domain" description="TonB-dependent receptor plug" evidence="12">
    <location>
        <begin position="125"/>
        <end position="231"/>
    </location>
</feature>
<dbReference type="EMBL" id="NFHB01000004">
    <property type="protein sequence ID" value="OUN03644.1"/>
    <property type="molecule type" value="Genomic_DNA"/>
</dbReference>
<feature type="signal peptide" evidence="10">
    <location>
        <begin position="1"/>
        <end position="24"/>
    </location>
</feature>
<evidence type="ECO:0000256" key="1">
    <source>
        <dbReference type="ARBA" id="ARBA00004571"/>
    </source>
</evidence>
<keyword evidence="4 8" id="KW-0812">Transmembrane</keyword>
<sequence>MQKTKLLLNILAFFLCALPAIAVAQGGGNVTVRGIVTSADDKQPLIGVNVISGATSGVSTLADGSYSISVAAGTTLTFQYIGYKPATFTVPGGSASLTYNVSLESEAQALDDVVVIAYGVRKKGTIAGSVSTVKAEKVENTPTAAFDQAIQGQVPGLTVLSNSGEPSTSATMMIRGMNSINSGTSPLYILDGVAIASSDFNTINPADIESISVLKDASSTSIYGARAANGVIVITTKRGRMAERAKINYRMQLGFSQIAYGNWDLMDTGERIQYEKEIGFTDGKNYNVLGKTNVNWLDEVFNDAALLQNYELSVSGATDKTNYYVSGGYYNQEGIAVGSAFERFSLRANVEQQAAKWLKLGTNTMMNYQTIERAESGQYTLVTPISAARFMMPYWNPHRPDGSLASIKDGTWKGEGQNPLEWLANNKISYKKYKVISTLFAEATPIEGLTIRSQFGVDYSHTTGFGASYPNYPPNLGSGTAQRYSTDGMSLSVTNTINYRFSLDGGHSFNFLLGQEGVDYSYEEFTLATRGQNNDKLVNISSGTRATSWSDVTDDNYAFLSFFARGEYNYADRYYVDFSVRTDGSSRFGTSGRWAAFGSVGMMWNLRNEKFMENSRRWLTNAQIAFSTGTSGNSSIPNYEHMALVSGGLNYYGDAGIAPSQPGNEDLQWEKLWITNLAVHLGFWNRLNVDVELYHKKNSAMLMEVPVSYTTSNGFGFRWDNVGDMTNRGVEVSLAADVIQHKDFVWSVNANVSYNRNKMTKLYSGVSEYELSSTNTKLVVGHSFGEFYLNRFAGVNPANGDALWYTKEGELTTELRDEDKVMVGKSYVAPWQGGFGTTLAWKGLSLSAQFSWVADRWMINNDRYFDESNGRFASYNQSKRLLNRWKKPGDITDIPRHGVYTEFDDRLLEDASFLRLKNLMLSYSFPQEWLRKTRFISGVKIYAQAQNLFTFTKFTGLDPEGSSNMYQAQYPMARQFTFGLDLTF</sequence>
<dbReference type="Pfam" id="PF00593">
    <property type="entry name" value="TonB_dep_Rec_b-barrel"/>
    <property type="match status" value="1"/>
</dbReference>
<feature type="domain" description="TonB-dependent receptor-like beta-barrel" evidence="11">
    <location>
        <begin position="452"/>
        <end position="948"/>
    </location>
</feature>
<evidence type="ECO:0000256" key="4">
    <source>
        <dbReference type="ARBA" id="ARBA00022692"/>
    </source>
</evidence>
<comment type="caution">
    <text evidence="13">The sequence shown here is derived from an EMBL/GenBank/DDBJ whole genome shotgun (WGS) entry which is preliminary data.</text>
</comment>
<dbReference type="Gene3D" id="2.170.130.10">
    <property type="entry name" value="TonB-dependent receptor, plug domain"/>
    <property type="match status" value="1"/>
</dbReference>
<evidence type="ECO:0000256" key="5">
    <source>
        <dbReference type="ARBA" id="ARBA00023077"/>
    </source>
</evidence>
<gene>
    <name evidence="13" type="ORF">B5G41_08135</name>
</gene>
<accession>A0A1Y3QVE8</accession>
<dbReference type="Gene3D" id="2.40.170.20">
    <property type="entry name" value="TonB-dependent receptor, beta-barrel domain"/>
    <property type="match status" value="1"/>
</dbReference>
<organism evidence="13 14">
    <name type="scientific">Alistipes onderdonkii</name>
    <dbReference type="NCBI Taxonomy" id="328813"/>
    <lineage>
        <taxon>Bacteria</taxon>
        <taxon>Pseudomonadati</taxon>
        <taxon>Bacteroidota</taxon>
        <taxon>Bacteroidia</taxon>
        <taxon>Bacteroidales</taxon>
        <taxon>Rikenellaceae</taxon>
        <taxon>Alistipes</taxon>
    </lineage>
</organism>
<dbReference type="eggNOG" id="COG1629">
    <property type="taxonomic scope" value="Bacteria"/>
</dbReference>
<dbReference type="InterPro" id="IPR000531">
    <property type="entry name" value="Beta-barrel_TonB"/>
</dbReference>
<keyword evidence="5 9" id="KW-0798">TonB box</keyword>
<comment type="subcellular location">
    <subcellularLocation>
        <location evidence="1 8">Cell outer membrane</location>
        <topology evidence="1 8">Multi-pass membrane protein</topology>
    </subcellularLocation>
</comment>
<dbReference type="GO" id="GO:0009279">
    <property type="term" value="C:cell outer membrane"/>
    <property type="evidence" value="ECO:0007669"/>
    <property type="project" value="UniProtKB-SubCell"/>
</dbReference>
<comment type="similarity">
    <text evidence="8 9">Belongs to the TonB-dependent receptor family.</text>
</comment>
<dbReference type="InterPro" id="IPR039426">
    <property type="entry name" value="TonB-dep_rcpt-like"/>
</dbReference>
<feature type="chain" id="PRO_5013345428" evidence="10">
    <location>
        <begin position="25"/>
        <end position="984"/>
    </location>
</feature>
<dbReference type="Pfam" id="PF07715">
    <property type="entry name" value="Plug"/>
    <property type="match status" value="1"/>
</dbReference>
<dbReference type="PROSITE" id="PS52016">
    <property type="entry name" value="TONB_DEPENDENT_REC_3"/>
    <property type="match status" value="1"/>
</dbReference>
<dbReference type="InterPro" id="IPR008969">
    <property type="entry name" value="CarboxyPept-like_regulatory"/>
</dbReference>
<evidence type="ECO:0000256" key="9">
    <source>
        <dbReference type="RuleBase" id="RU003357"/>
    </source>
</evidence>
<dbReference type="NCBIfam" id="TIGR04056">
    <property type="entry name" value="OMP_RagA_SusC"/>
    <property type="match status" value="1"/>
</dbReference>
<dbReference type="InterPro" id="IPR023996">
    <property type="entry name" value="TonB-dep_OMP_SusC/RagA"/>
</dbReference>
<keyword evidence="2 8" id="KW-0813">Transport</keyword>
<evidence type="ECO:0000256" key="6">
    <source>
        <dbReference type="ARBA" id="ARBA00023136"/>
    </source>
</evidence>
<dbReference type="Gene3D" id="2.60.40.1120">
    <property type="entry name" value="Carboxypeptidase-like, regulatory domain"/>
    <property type="match status" value="1"/>
</dbReference>
<name>A0A1Y3QVE8_9BACT</name>
<dbReference type="InterPro" id="IPR037066">
    <property type="entry name" value="Plug_dom_sf"/>
</dbReference>
<reference evidence="14" key="1">
    <citation type="submission" date="2017-04" db="EMBL/GenBank/DDBJ databases">
        <title>Function of individual gut microbiota members based on whole genome sequencing of pure cultures obtained from chicken caecum.</title>
        <authorList>
            <person name="Medvecky M."/>
            <person name="Cejkova D."/>
            <person name="Polansky O."/>
            <person name="Karasova D."/>
            <person name="Kubasova T."/>
            <person name="Cizek A."/>
            <person name="Rychlik I."/>
        </authorList>
    </citation>
    <scope>NUCLEOTIDE SEQUENCE [LARGE SCALE GENOMIC DNA]</scope>
    <source>
        <strain evidence="14">An90</strain>
    </source>
</reference>
<evidence type="ECO:0000256" key="8">
    <source>
        <dbReference type="PROSITE-ProRule" id="PRU01360"/>
    </source>
</evidence>
<dbReference type="FunFam" id="2.170.130.10:FF:000003">
    <property type="entry name" value="SusC/RagA family TonB-linked outer membrane protein"/>
    <property type="match status" value="1"/>
</dbReference>
<dbReference type="InterPro" id="IPR036942">
    <property type="entry name" value="Beta-barrel_TonB_sf"/>
</dbReference>
<dbReference type="SUPFAM" id="SSF49464">
    <property type="entry name" value="Carboxypeptidase regulatory domain-like"/>
    <property type="match status" value="1"/>
</dbReference>
<dbReference type="Pfam" id="PF13715">
    <property type="entry name" value="CarbopepD_reg_2"/>
    <property type="match status" value="1"/>
</dbReference>
<dbReference type="Proteomes" id="UP000195772">
    <property type="component" value="Unassembled WGS sequence"/>
</dbReference>
<dbReference type="RefSeq" id="WP_087402279.1">
    <property type="nucleotide sequence ID" value="NZ_NFHB01000004.1"/>
</dbReference>
<keyword evidence="6 8" id="KW-0472">Membrane</keyword>
<proteinExistence type="inferred from homology"/>
<evidence type="ECO:0000259" key="12">
    <source>
        <dbReference type="Pfam" id="PF07715"/>
    </source>
</evidence>
<protein>
    <submittedName>
        <fullName evidence="13">SusC/RagA family TonB-linked outer membrane protein</fullName>
    </submittedName>
</protein>
<dbReference type="NCBIfam" id="TIGR04057">
    <property type="entry name" value="SusC_RagA_signa"/>
    <property type="match status" value="1"/>
</dbReference>
<dbReference type="OrthoDB" id="9768177at2"/>
<evidence type="ECO:0000256" key="7">
    <source>
        <dbReference type="ARBA" id="ARBA00023237"/>
    </source>
</evidence>
<dbReference type="InterPro" id="IPR023997">
    <property type="entry name" value="TonB-dep_OMP_SusC/RagA_CS"/>
</dbReference>
<evidence type="ECO:0000313" key="13">
    <source>
        <dbReference type="EMBL" id="OUN03644.1"/>
    </source>
</evidence>
<evidence type="ECO:0000313" key="14">
    <source>
        <dbReference type="Proteomes" id="UP000195772"/>
    </source>
</evidence>
<evidence type="ECO:0000256" key="2">
    <source>
        <dbReference type="ARBA" id="ARBA00022448"/>
    </source>
</evidence>
<keyword evidence="7 8" id="KW-0998">Cell outer membrane</keyword>
<keyword evidence="3 8" id="KW-1134">Transmembrane beta strand</keyword>
<dbReference type="InterPro" id="IPR012910">
    <property type="entry name" value="Plug_dom"/>
</dbReference>
<evidence type="ECO:0000256" key="3">
    <source>
        <dbReference type="ARBA" id="ARBA00022452"/>
    </source>
</evidence>
<evidence type="ECO:0000256" key="10">
    <source>
        <dbReference type="SAM" id="SignalP"/>
    </source>
</evidence>
<keyword evidence="10" id="KW-0732">Signal</keyword>
<dbReference type="AlphaFoldDB" id="A0A1Y3QVE8"/>
<dbReference type="SUPFAM" id="SSF56935">
    <property type="entry name" value="Porins"/>
    <property type="match status" value="1"/>
</dbReference>